<evidence type="ECO:0000256" key="6">
    <source>
        <dbReference type="SAM" id="Phobius"/>
    </source>
</evidence>
<dbReference type="SUPFAM" id="SSF103473">
    <property type="entry name" value="MFS general substrate transporter"/>
    <property type="match status" value="1"/>
</dbReference>
<sequence>MLLLPRRLFWATLSHAIFSQYGEIMAACLNLMNVPIKDFFRESLRQNYGIDNEESFETVFSACASFMFIGLAISFAIMGRLMDGFGRKETILLRSFLGIIGSLFMLTSLLLNRFELYVIGHLIAGMLQGLRVVLIIWIAECSPDSKRGFSSLFINSGGVIMTLLVTPLCLPTVWGTQHLWFLLPCITALLATIHLIITVFLPQSPKYLFIQKNDEENARRALEFYYSSDGGPKEIDGTIREMIHENKQAAKRNYGILDILQNRTHRFSLFLVFICSLVPVFSGLNIKSQYLVQLLISYGLSQSQSTIAIMVISAISLPISFIAPLIIEKYGRRPIFVLLTWLCAFEWLGLAIPEMANNFGFKFDVRWIFACLAAVLGQAAVNLGMLVMAPIMISELCPLNIRAKVSQATQVPPIAIAVLEVFMFPSLRAHFGFSMFLFLATCCAALATILHTQMLETAGLAVDEIVARLSGEPTLTRSNTSKNQKSIISQKMGQTASKTQQPTVPSVQTVPVVTPGFGRAQTMLDVAQYQPVASETGPAGLQRSSSDTALNTSTSTAAQTACQKSYQQSLEWGRNEQFLKLAHTFHTNNY</sequence>
<name>A0AAE9A883_CAEBR</name>
<dbReference type="Proteomes" id="UP000827892">
    <property type="component" value="Chromosome V"/>
</dbReference>
<evidence type="ECO:0000313" key="9">
    <source>
        <dbReference type="Proteomes" id="UP000827892"/>
    </source>
</evidence>
<keyword evidence="2 6" id="KW-0812">Transmembrane</keyword>
<dbReference type="Pfam" id="PF00083">
    <property type="entry name" value="Sugar_tr"/>
    <property type="match status" value="1"/>
</dbReference>
<keyword evidence="4 6" id="KW-0472">Membrane</keyword>
<accession>A0AAE9A883</accession>
<feature type="transmembrane region" description="Helical" evidence="6">
    <location>
        <begin position="180"/>
        <end position="201"/>
    </location>
</feature>
<feature type="domain" description="Major facilitator superfamily (MFS) profile" evidence="7">
    <location>
        <begin position="1"/>
        <end position="458"/>
    </location>
</feature>
<feature type="transmembrane region" description="Helical" evidence="6">
    <location>
        <begin position="367"/>
        <end position="393"/>
    </location>
</feature>
<feature type="transmembrane region" description="Helical" evidence="6">
    <location>
        <begin position="117"/>
        <end position="139"/>
    </location>
</feature>
<gene>
    <name evidence="8" type="ORF">L3Y34_009899</name>
</gene>
<evidence type="ECO:0000256" key="5">
    <source>
        <dbReference type="SAM" id="MobiDB-lite"/>
    </source>
</evidence>
<dbReference type="AlphaFoldDB" id="A0AAE9A883"/>
<evidence type="ECO:0000259" key="7">
    <source>
        <dbReference type="PROSITE" id="PS50850"/>
    </source>
</evidence>
<organism evidence="8 9">
    <name type="scientific">Caenorhabditis briggsae</name>
    <dbReference type="NCBI Taxonomy" id="6238"/>
    <lineage>
        <taxon>Eukaryota</taxon>
        <taxon>Metazoa</taxon>
        <taxon>Ecdysozoa</taxon>
        <taxon>Nematoda</taxon>
        <taxon>Chromadorea</taxon>
        <taxon>Rhabditida</taxon>
        <taxon>Rhabditina</taxon>
        <taxon>Rhabditomorpha</taxon>
        <taxon>Rhabditoidea</taxon>
        <taxon>Rhabditidae</taxon>
        <taxon>Peloderinae</taxon>
        <taxon>Caenorhabditis</taxon>
    </lineage>
</organism>
<feature type="transmembrane region" description="Helical" evidence="6">
    <location>
        <begin position="151"/>
        <end position="174"/>
    </location>
</feature>
<feature type="transmembrane region" description="Helical" evidence="6">
    <location>
        <begin position="430"/>
        <end position="450"/>
    </location>
</feature>
<dbReference type="PROSITE" id="PS00216">
    <property type="entry name" value="SUGAR_TRANSPORT_1"/>
    <property type="match status" value="1"/>
</dbReference>
<feature type="region of interest" description="Disordered" evidence="5">
    <location>
        <begin position="474"/>
        <end position="507"/>
    </location>
</feature>
<feature type="transmembrane region" description="Helical" evidence="6">
    <location>
        <begin position="91"/>
        <end position="111"/>
    </location>
</feature>
<feature type="transmembrane region" description="Helical" evidence="6">
    <location>
        <begin position="306"/>
        <end position="327"/>
    </location>
</feature>
<dbReference type="InterPro" id="IPR020846">
    <property type="entry name" value="MFS_dom"/>
</dbReference>
<evidence type="ECO:0000313" key="8">
    <source>
        <dbReference type="EMBL" id="ULT92430.1"/>
    </source>
</evidence>
<dbReference type="Gene3D" id="1.20.1250.20">
    <property type="entry name" value="MFS general substrate transporter like domains"/>
    <property type="match status" value="1"/>
</dbReference>
<keyword evidence="3 6" id="KW-1133">Transmembrane helix</keyword>
<evidence type="ECO:0000256" key="2">
    <source>
        <dbReference type="ARBA" id="ARBA00022692"/>
    </source>
</evidence>
<dbReference type="InterPro" id="IPR045263">
    <property type="entry name" value="GLUT"/>
</dbReference>
<feature type="compositionally biased region" description="Polar residues" evidence="5">
    <location>
        <begin position="474"/>
        <end position="498"/>
    </location>
</feature>
<feature type="transmembrane region" description="Helical" evidence="6">
    <location>
        <begin position="59"/>
        <end position="79"/>
    </location>
</feature>
<dbReference type="GO" id="GO:0016020">
    <property type="term" value="C:membrane"/>
    <property type="evidence" value="ECO:0007669"/>
    <property type="project" value="UniProtKB-SubCell"/>
</dbReference>
<dbReference type="GO" id="GO:0022857">
    <property type="term" value="F:transmembrane transporter activity"/>
    <property type="evidence" value="ECO:0007669"/>
    <property type="project" value="InterPro"/>
</dbReference>
<feature type="transmembrane region" description="Helical" evidence="6">
    <location>
        <begin position="334"/>
        <end position="352"/>
    </location>
</feature>
<protein>
    <recommendedName>
        <fullName evidence="7">Major facilitator superfamily (MFS) profile domain-containing protein</fullName>
    </recommendedName>
</protein>
<feature type="transmembrane region" description="Helical" evidence="6">
    <location>
        <begin position="267"/>
        <end position="286"/>
    </location>
</feature>
<dbReference type="InterPro" id="IPR005829">
    <property type="entry name" value="Sugar_transporter_CS"/>
</dbReference>
<evidence type="ECO:0000256" key="4">
    <source>
        <dbReference type="ARBA" id="ARBA00023136"/>
    </source>
</evidence>
<proteinExistence type="predicted"/>
<reference evidence="8 9" key="1">
    <citation type="submission" date="2022-02" db="EMBL/GenBank/DDBJ databases">
        <title>Chromosome-level reference genomes for two strains of Caenorhabditis briggsae: an improved platform for comparative genomics.</title>
        <authorList>
            <person name="Stevens L."/>
            <person name="Andersen E.C."/>
        </authorList>
    </citation>
    <scope>NUCLEOTIDE SEQUENCE [LARGE SCALE GENOMIC DNA]</scope>
    <source>
        <strain evidence="8">QX1410_ONT</strain>
        <tissue evidence="8">Whole-organism</tissue>
    </source>
</reference>
<dbReference type="InterPro" id="IPR005828">
    <property type="entry name" value="MFS_sugar_transport-like"/>
</dbReference>
<comment type="subcellular location">
    <subcellularLocation>
        <location evidence="1">Membrane</location>
        <topology evidence="1">Multi-pass membrane protein</topology>
    </subcellularLocation>
</comment>
<dbReference type="PANTHER" id="PTHR23503:SF123">
    <property type="entry name" value="MAJOR FACILITATOR SUPERFAMILY (MFS) PROFILE DOMAIN-CONTAINING PROTEIN"/>
    <property type="match status" value="1"/>
</dbReference>
<evidence type="ECO:0000256" key="1">
    <source>
        <dbReference type="ARBA" id="ARBA00004141"/>
    </source>
</evidence>
<evidence type="ECO:0000256" key="3">
    <source>
        <dbReference type="ARBA" id="ARBA00022989"/>
    </source>
</evidence>
<dbReference type="PROSITE" id="PS50850">
    <property type="entry name" value="MFS"/>
    <property type="match status" value="1"/>
</dbReference>
<dbReference type="EMBL" id="CP090895">
    <property type="protein sequence ID" value="ULT92430.1"/>
    <property type="molecule type" value="Genomic_DNA"/>
</dbReference>
<dbReference type="PANTHER" id="PTHR23503">
    <property type="entry name" value="SOLUTE CARRIER FAMILY 2"/>
    <property type="match status" value="1"/>
</dbReference>
<dbReference type="InterPro" id="IPR036259">
    <property type="entry name" value="MFS_trans_sf"/>
</dbReference>